<dbReference type="FunFam" id="3.40.50.12230:FF:000001">
    <property type="entry name" value="Methionyl-tRNA formyltransferase"/>
    <property type="match status" value="1"/>
</dbReference>
<reference evidence="9" key="1">
    <citation type="journal article" date="2021" name="PeerJ">
        <title>Extensive microbial diversity within the chicken gut microbiome revealed by metagenomics and culture.</title>
        <authorList>
            <person name="Gilroy R."/>
            <person name="Ravi A."/>
            <person name="Getino M."/>
            <person name="Pursley I."/>
            <person name="Horton D.L."/>
            <person name="Alikhan N.F."/>
            <person name="Baker D."/>
            <person name="Gharbi K."/>
            <person name="Hall N."/>
            <person name="Watson M."/>
            <person name="Adriaenssens E.M."/>
            <person name="Foster-Nyarko E."/>
            <person name="Jarju S."/>
            <person name="Secka A."/>
            <person name="Antonio M."/>
            <person name="Oren A."/>
            <person name="Chaudhuri R.R."/>
            <person name="La Ragione R."/>
            <person name="Hildebrand F."/>
            <person name="Pallen M.J."/>
        </authorList>
    </citation>
    <scope>NUCLEOTIDE SEQUENCE</scope>
    <source>
        <strain evidence="9">ChiSjej2B20-11307</strain>
    </source>
</reference>
<evidence type="ECO:0000256" key="1">
    <source>
        <dbReference type="ARBA" id="ARBA00010699"/>
    </source>
</evidence>
<reference evidence="9" key="2">
    <citation type="submission" date="2021-04" db="EMBL/GenBank/DDBJ databases">
        <authorList>
            <person name="Gilroy R."/>
        </authorList>
    </citation>
    <scope>NUCLEOTIDE SEQUENCE</scope>
    <source>
        <strain evidence="9">ChiSjej2B20-11307</strain>
    </source>
</reference>
<name>A0A9D2KHY6_9FIRM</name>
<dbReference type="EMBL" id="DXAK01000016">
    <property type="protein sequence ID" value="HJA06269.1"/>
    <property type="molecule type" value="Genomic_DNA"/>
</dbReference>
<feature type="region of interest" description="Disordered" evidence="6">
    <location>
        <begin position="257"/>
        <end position="279"/>
    </location>
</feature>
<comment type="catalytic activity">
    <reaction evidence="5">
        <text>L-methionyl-tRNA(fMet) + (6R)-10-formyltetrahydrofolate = N-formyl-L-methionyl-tRNA(fMet) + (6S)-5,6,7,8-tetrahydrofolate + H(+)</text>
        <dbReference type="Rhea" id="RHEA:24380"/>
        <dbReference type="Rhea" id="RHEA-COMP:9952"/>
        <dbReference type="Rhea" id="RHEA-COMP:9953"/>
        <dbReference type="ChEBI" id="CHEBI:15378"/>
        <dbReference type="ChEBI" id="CHEBI:57453"/>
        <dbReference type="ChEBI" id="CHEBI:78530"/>
        <dbReference type="ChEBI" id="CHEBI:78844"/>
        <dbReference type="ChEBI" id="CHEBI:195366"/>
        <dbReference type="EC" id="2.1.2.9"/>
    </reaction>
</comment>
<dbReference type="InterPro" id="IPR005794">
    <property type="entry name" value="Fmt"/>
</dbReference>
<evidence type="ECO:0000259" key="8">
    <source>
        <dbReference type="Pfam" id="PF02911"/>
    </source>
</evidence>
<dbReference type="NCBIfam" id="TIGR00460">
    <property type="entry name" value="fmt"/>
    <property type="match status" value="1"/>
</dbReference>
<dbReference type="InterPro" id="IPR001555">
    <property type="entry name" value="GART_AS"/>
</dbReference>
<dbReference type="Proteomes" id="UP000824223">
    <property type="component" value="Unassembled WGS sequence"/>
</dbReference>
<dbReference type="AlphaFoldDB" id="A0A9D2KHY6"/>
<feature type="domain" description="Formyl transferase C-terminal" evidence="8">
    <location>
        <begin position="204"/>
        <end position="314"/>
    </location>
</feature>
<dbReference type="HAMAP" id="MF_00182">
    <property type="entry name" value="Formyl_trans"/>
    <property type="match status" value="1"/>
</dbReference>
<dbReference type="InterPro" id="IPR011034">
    <property type="entry name" value="Formyl_transferase-like_C_sf"/>
</dbReference>
<dbReference type="GO" id="GO:0005829">
    <property type="term" value="C:cytosol"/>
    <property type="evidence" value="ECO:0007669"/>
    <property type="project" value="TreeGrafter"/>
</dbReference>
<evidence type="ECO:0000313" key="10">
    <source>
        <dbReference type="Proteomes" id="UP000824223"/>
    </source>
</evidence>
<comment type="caution">
    <text evidence="9">The sequence shown here is derived from an EMBL/GenBank/DDBJ whole genome shotgun (WGS) entry which is preliminary data.</text>
</comment>
<sequence length="325" mass="35759">MRVIFMGTPDFSVGTLEALIGAGHDVCLAVTQPDKPKGRGKEMQFPPVKETALKYGIPVYQPRKIRNPECIEELRKYNADVMVVIAFGQILPKKILEMTPYGCINVHASLLPKYRGAAPIQWSIIEGEAVTGVTTMQMDEGLDTGDMIMKAEVPVSEDETGETLHDKLAAAGAKLCVETLEALEKKTAVFEKQGESPTAYAKMLTKEMGNIDWAQPAVRIERLIRGLNSWPSAYTHWNGKVMKIWRAKADTQTVEDMQMGDDGRSGARGTIPGTVTSVGKEEFTVQTGDGGLRVYEVQIPGKKRMETGAFLRGYTMETGTILTRE</sequence>
<evidence type="ECO:0000256" key="3">
    <source>
        <dbReference type="ARBA" id="ARBA00022679"/>
    </source>
</evidence>
<dbReference type="GO" id="GO:0004479">
    <property type="term" value="F:methionyl-tRNA formyltransferase activity"/>
    <property type="evidence" value="ECO:0007669"/>
    <property type="project" value="UniProtKB-UniRule"/>
</dbReference>
<dbReference type="InterPro" id="IPR041711">
    <property type="entry name" value="Met-tRNA-FMT_N"/>
</dbReference>
<dbReference type="SUPFAM" id="SSF50486">
    <property type="entry name" value="FMT C-terminal domain-like"/>
    <property type="match status" value="1"/>
</dbReference>
<feature type="domain" description="Formyl transferase N-terminal" evidence="7">
    <location>
        <begin position="1"/>
        <end position="179"/>
    </location>
</feature>
<dbReference type="InterPro" id="IPR044135">
    <property type="entry name" value="Met-tRNA-FMT_C"/>
</dbReference>
<dbReference type="Pfam" id="PF02911">
    <property type="entry name" value="Formyl_trans_C"/>
    <property type="match status" value="1"/>
</dbReference>
<dbReference type="SUPFAM" id="SSF53328">
    <property type="entry name" value="Formyltransferase"/>
    <property type="match status" value="1"/>
</dbReference>
<evidence type="ECO:0000256" key="4">
    <source>
        <dbReference type="ARBA" id="ARBA00022917"/>
    </source>
</evidence>
<organism evidence="9 10">
    <name type="scientific">Candidatus Mediterraneibacter pullicola</name>
    <dbReference type="NCBI Taxonomy" id="2838682"/>
    <lineage>
        <taxon>Bacteria</taxon>
        <taxon>Bacillati</taxon>
        <taxon>Bacillota</taxon>
        <taxon>Clostridia</taxon>
        <taxon>Lachnospirales</taxon>
        <taxon>Lachnospiraceae</taxon>
        <taxon>Mediterraneibacter</taxon>
    </lineage>
</organism>
<dbReference type="InterPro" id="IPR036477">
    <property type="entry name" value="Formyl_transf_N_sf"/>
</dbReference>
<evidence type="ECO:0000256" key="2">
    <source>
        <dbReference type="ARBA" id="ARBA00012261"/>
    </source>
</evidence>
<dbReference type="PANTHER" id="PTHR11138:SF5">
    <property type="entry name" value="METHIONYL-TRNA FORMYLTRANSFERASE, MITOCHONDRIAL"/>
    <property type="match status" value="1"/>
</dbReference>
<dbReference type="PANTHER" id="PTHR11138">
    <property type="entry name" value="METHIONYL-TRNA FORMYLTRANSFERASE"/>
    <property type="match status" value="1"/>
</dbReference>
<accession>A0A9D2KHY6</accession>
<dbReference type="EC" id="2.1.2.9" evidence="2 5"/>
<protein>
    <recommendedName>
        <fullName evidence="2 5">Methionyl-tRNA formyltransferase</fullName>
        <ecNumber evidence="2 5">2.1.2.9</ecNumber>
    </recommendedName>
</protein>
<dbReference type="CDD" id="cd08646">
    <property type="entry name" value="FMT_core_Met-tRNA-FMT_N"/>
    <property type="match status" value="1"/>
</dbReference>
<comment type="function">
    <text evidence="5">Attaches a formyl group to the free amino group of methionyl-tRNA(fMet). The formyl group appears to play a dual role in the initiator identity of N-formylmethionyl-tRNA by promoting its recognition by IF2 and preventing the misappropriation of this tRNA by the elongation apparatus.</text>
</comment>
<dbReference type="InterPro" id="IPR002376">
    <property type="entry name" value="Formyl_transf_N"/>
</dbReference>
<evidence type="ECO:0000256" key="6">
    <source>
        <dbReference type="SAM" id="MobiDB-lite"/>
    </source>
</evidence>
<dbReference type="InterPro" id="IPR005793">
    <property type="entry name" value="Formyl_trans_C"/>
</dbReference>
<feature type="binding site" evidence="5">
    <location>
        <begin position="109"/>
        <end position="112"/>
    </location>
    <ligand>
        <name>(6S)-5,6,7,8-tetrahydrofolate</name>
        <dbReference type="ChEBI" id="CHEBI:57453"/>
    </ligand>
</feature>
<dbReference type="PROSITE" id="PS00373">
    <property type="entry name" value="GART"/>
    <property type="match status" value="1"/>
</dbReference>
<proteinExistence type="inferred from homology"/>
<dbReference type="CDD" id="cd08704">
    <property type="entry name" value="Met_tRNA_FMT_C"/>
    <property type="match status" value="1"/>
</dbReference>
<keyword evidence="4 5" id="KW-0648">Protein biosynthesis</keyword>
<evidence type="ECO:0000259" key="7">
    <source>
        <dbReference type="Pfam" id="PF00551"/>
    </source>
</evidence>
<gene>
    <name evidence="5 9" type="primary">fmt</name>
    <name evidence="9" type="ORF">H9798_03855</name>
</gene>
<evidence type="ECO:0000313" key="9">
    <source>
        <dbReference type="EMBL" id="HJA06269.1"/>
    </source>
</evidence>
<evidence type="ECO:0000256" key="5">
    <source>
        <dbReference type="HAMAP-Rule" id="MF_00182"/>
    </source>
</evidence>
<keyword evidence="3 5" id="KW-0808">Transferase</keyword>
<comment type="similarity">
    <text evidence="1 5">Belongs to the Fmt family.</text>
</comment>
<dbReference type="Gene3D" id="3.40.50.12230">
    <property type="match status" value="1"/>
</dbReference>
<dbReference type="Pfam" id="PF00551">
    <property type="entry name" value="Formyl_trans_N"/>
    <property type="match status" value="1"/>
</dbReference>